<proteinExistence type="predicted"/>
<evidence type="ECO:0000313" key="3">
    <source>
        <dbReference type="Proteomes" id="UP000198620"/>
    </source>
</evidence>
<dbReference type="InterPro" id="IPR050194">
    <property type="entry name" value="Glycosyltransferase_grp1"/>
</dbReference>
<dbReference type="InterPro" id="IPR017522">
    <property type="entry name" value="Sugar_tfrase_PEP-CTERM_Stp2"/>
</dbReference>
<keyword evidence="2" id="KW-0808">Transferase</keyword>
<dbReference type="Gene3D" id="3.40.50.2000">
    <property type="entry name" value="Glycogen Phosphorylase B"/>
    <property type="match status" value="2"/>
</dbReference>
<evidence type="ECO:0000313" key="2">
    <source>
        <dbReference type="EMBL" id="SEK30333.1"/>
    </source>
</evidence>
<dbReference type="EMBL" id="FOBH01000001">
    <property type="protein sequence ID" value="SEK30333.1"/>
    <property type="molecule type" value="Genomic_DNA"/>
</dbReference>
<organism evidence="2 3">
    <name type="scientific">Nitrosovibrio tenuis</name>
    <dbReference type="NCBI Taxonomy" id="1233"/>
    <lineage>
        <taxon>Bacteria</taxon>
        <taxon>Pseudomonadati</taxon>
        <taxon>Pseudomonadota</taxon>
        <taxon>Betaproteobacteria</taxon>
        <taxon>Nitrosomonadales</taxon>
        <taxon>Nitrosomonadaceae</taxon>
        <taxon>Nitrosovibrio</taxon>
    </lineage>
</organism>
<dbReference type="PANTHER" id="PTHR45947">
    <property type="entry name" value="SULFOQUINOVOSYL TRANSFERASE SQD2"/>
    <property type="match status" value="1"/>
</dbReference>
<dbReference type="PANTHER" id="PTHR45947:SF3">
    <property type="entry name" value="SULFOQUINOVOSYL TRANSFERASE SQD2"/>
    <property type="match status" value="1"/>
</dbReference>
<dbReference type="AlphaFoldDB" id="A0A1H7FW80"/>
<dbReference type="Pfam" id="PF13439">
    <property type="entry name" value="Glyco_transf_4"/>
    <property type="match status" value="1"/>
</dbReference>
<evidence type="ECO:0000259" key="1">
    <source>
        <dbReference type="Pfam" id="PF13439"/>
    </source>
</evidence>
<accession>A0A1H7FW80</accession>
<dbReference type="OrthoDB" id="9775208at2"/>
<dbReference type="STRING" id="1233.SAMN05216387_101105"/>
<dbReference type="SUPFAM" id="SSF53756">
    <property type="entry name" value="UDP-Glycosyltransferase/glycogen phosphorylase"/>
    <property type="match status" value="1"/>
</dbReference>
<dbReference type="GO" id="GO:0016757">
    <property type="term" value="F:glycosyltransferase activity"/>
    <property type="evidence" value="ECO:0007669"/>
    <property type="project" value="TreeGrafter"/>
</dbReference>
<dbReference type="Pfam" id="PF13692">
    <property type="entry name" value="Glyco_trans_1_4"/>
    <property type="match status" value="1"/>
</dbReference>
<dbReference type="RefSeq" id="WP_090825778.1">
    <property type="nucleotide sequence ID" value="NZ_FOBH01000001.1"/>
</dbReference>
<sequence>MAGQTRSAEVLEQPPLVVHVIYHLGVGGLENGLINLINHIPTERYRHAIVCLKGYSDFRRRIIRHDVEIIALNKREGNDLNLYVALFKAFRRLRPDIVHTRNLGTMEGQVIAAITGARARVHGEHGRDIFDLHGKNRKYNLLRKAICPLVTDFIAVSKDLENWLVNTIGATPVRVNQIYNGVDSTRFSPRNHHIFAAGRIGGIPEGFIADNTFVIGSVGRMADVKNFPCLVQAFLMLLKEEPSARQRLRLLIIGDGNSRGKCVNMLREAGAEALGWFPGERADIPELMRAMDLFVLPSLGEGISNTILEAMSTGLPVIATRVGGNVELIKEGVTGTLIPPDAPAAMMTAILSYYKHPELIASHGSAAREQIQASFSIEAMTKGYLRVYDKVLCRQS</sequence>
<keyword evidence="3" id="KW-1185">Reference proteome</keyword>
<dbReference type="InterPro" id="IPR028098">
    <property type="entry name" value="Glyco_trans_4-like_N"/>
</dbReference>
<gene>
    <name evidence="2" type="ORF">SAMN05216387_101105</name>
</gene>
<name>A0A1H7FW80_9PROT</name>
<reference evidence="2 3" key="1">
    <citation type="submission" date="2016-10" db="EMBL/GenBank/DDBJ databases">
        <authorList>
            <person name="de Groot N.N."/>
        </authorList>
    </citation>
    <scope>NUCLEOTIDE SEQUENCE [LARGE SCALE GENOMIC DNA]</scope>
    <source>
        <strain evidence="2 3">Nv1</strain>
    </source>
</reference>
<protein>
    <submittedName>
        <fullName evidence="2">Sugar transferase, PEP-CTERM/EpsH1 system associated</fullName>
    </submittedName>
</protein>
<dbReference type="NCBIfam" id="TIGR03088">
    <property type="entry name" value="stp2"/>
    <property type="match status" value="1"/>
</dbReference>
<feature type="domain" description="Glycosyltransferase subfamily 4-like N-terminal" evidence="1">
    <location>
        <begin position="26"/>
        <end position="186"/>
    </location>
</feature>
<dbReference type="Proteomes" id="UP000198620">
    <property type="component" value="Unassembled WGS sequence"/>
</dbReference>